<dbReference type="InterPro" id="IPR008559">
    <property type="entry name" value="TMCO1"/>
</dbReference>
<evidence type="ECO:0000256" key="2">
    <source>
        <dbReference type="ARBA" id="ARBA00006537"/>
    </source>
</evidence>
<keyword evidence="5" id="KW-0107">Calcium channel</keyword>
<dbReference type="GO" id="GO:0005789">
    <property type="term" value="C:endoplasmic reticulum membrane"/>
    <property type="evidence" value="ECO:0007669"/>
    <property type="project" value="UniProtKB-SubCell"/>
</dbReference>
<dbReference type="GO" id="GO:0032469">
    <property type="term" value="P:endoplasmic reticulum calcium ion homeostasis"/>
    <property type="evidence" value="ECO:0007669"/>
    <property type="project" value="InterPro"/>
</dbReference>
<dbReference type="InterPro" id="IPR002809">
    <property type="entry name" value="EMC3/TMCO1"/>
</dbReference>
<dbReference type="GO" id="GO:0005262">
    <property type="term" value="F:calcium channel activity"/>
    <property type="evidence" value="ECO:0007669"/>
    <property type="project" value="UniProtKB-KW"/>
</dbReference>
<dbReference type="PANTHER" id="PTHR20917:SF0">
    <property type="entry name" value="CALCIUM LOAD-ACTIVATED CALCIUM CHANNEL"/>
    <property type="match status" value="1"/>
</dbReference>
<evidence type="ECO:0000313" key="14">
    <source>
        <dbReference type="EMBL" id="GFH56203.1"/>
    </source>
</evidence>
<dbReference type="SMART" id="SM01415">
    <property type="entry name" value="DUF106"/>
    <property type="match status" value="1"/>
</dbReference>
<keyword evidence="13" id="KW-0407">Ion channel</keyword>
<evidence type="ECO:0000256" key="7">
    <source>
        <dbReference type="ARBA" id="ARBA00022824"/>
    </source>
</evidence>
<keyword evidence="15" id="KW-1185">Reference proteome</keyword>
<evidence type="ECO:0000256" key="5">
    <source>
        <dbReference type="ARBA" id="ARBA00022673"/>
    </source>
</evidence>
<dbReference type="Proteomes" id="UP001054902">
    <property type="component" value="Unassembled WGS sequence"/>
</dbReference>
<keyword evidence="9" id="KW-1133">Transmembrane helix</keyword>
<evidence type="ECO:0000256" key="11">
    <source>
        <dbReference type="ARBA" id="ARBA00023065"/>
    </source>
</evidence>
<organism evidence="14 15">
    <name type="scientific">Chaetoceros tenuissimus</name>
    <dbReference type="NCBI Taxonomy" id="426638"/>
    <lineage>
        <taxon>Eukaryota</taxon>
        <taxon>Sar</taxon>
        <taxon>Stramenopiles</taxon>
        <taxon>Ochrophyta</taxon>
        <taxon>Bacillariophyta</taxon>
        <taxon>Coscinodiscophyceae</taxon>
        <taxon>Chaetocerotophycidae</taxon>
        <taxon>Chaetocerotales</taxon>
        <taxon>Chaetocerotaceae</taxon>
        <taxon>Chaetoceros</taxon>
    </lineage>
</organism>
<name>A0AAD3D206_9STRA</name>
<evidence type="ECO:0000256" key="9">
    <source>
        <dbReference type="ARBA" id="ARBA00022989"/>
    </source>
</evidence>
<comment type="similarity">
    <text evidence="2">Belongs to the TMCO1 family.</text>
</comment>
<gene>
    <name evidence="14" type="ORF">CTEN210_12679</name>
</gene>
<evidence type="ECO:0000256" key="6">
    <source>
        <dbReference type="ARBA" id="ARBA00022692"/>
    </source>
</evidence>
<accession>A0AAD3D206</accession>
<keyword evidence="7" id="KW-0256">Endoplasmic reticulum</keyword>
<sequence length="227" mass="25400">MPVSDIIYIISTVSITQAILEIGAKKFVFDKEGYKSKISALERARIRKDRTLALPAPQNTNSKSNAKAAEKYMKKIKQAEDDYNMAASAVAQKHMAPRILGSFVFLILYRILNTEYQGKIVALLPYEPWGIIRYFSMRGLNFSQDFSVESVASDQITSVNQACSFLFLYALCNMSVKFVVTQLLGKKAPPGVDRGILSFIDDPRGQKILEELGVNTAEIDEMKKALK</sequence>
<dbReference type="Pfam" id="PF01956">
    <property type="entry name" value="EMC3_TMCO1"/>
    <property type="match status" value="1"/>
</dbReference>
<keyword evidence="4" id="KW-0109">Calcium transport</keyword>
<evidence type="ECO:0000256" key="12">
    <source>
        <dbReference type="ARBA" id="ARBA00023136"/>
    </source>
</evidence>
<reference evidence="14 15" key="1">
    <citation type="journal article" date="2021" name="Sci. Rep.">
        <title>The genome of the diatom Chaetoceros tenuissimus carries an ancient integrated fragment of an extant virus.</title>
        <authorList>
            <person name="Hongo Y."/>
            <person name="Kimura K."/>
            <person name="Takaki Y."/>
            <person name="Yoshida Y."/>
            <person name="Baba S."/>
            <person name="Kobayashi G."/>
            <person name="Nagasaki K."/>
            <person name="Hano T."/>
            <person name="Tomaru Y."/>
        </authorList>
    </citation>
    <scope>NUCLEOTIDE SEQUENCE [LARGE SCALE GENOMIC DNA]</scope>
    <source>
        <strain evidence="14 15">NIES-3715</strain>
    </source>
</reference>
<keyword evidence="10" id="KW-0175">Coiled coil</keyword>
<evidence type="ECO:0000256" key="10">
    <source>
        <dbReference type="ARBA" id="ARBA00023054"/>
    </source>
</evidence>
<dbReference type="EMBL" id="BLLK01000051">
    <property type="protein sequence ID" value="GFH56203.1"/>
    <property type="molecule type" value="Genomic_DNA"/>
</dbReference>
<keyword evidence="8" id="KW-0106">Calcium</keyword>
<proteinExistence type="inferred from homology"/>
<evidence type="ECO:0000313" key="15">
    <source>
        <dbReference type="Proteomes" id="UP001054902"/>
    </source>
</evidence>
<comment type="subcellular location">
    <subcellularLocation>
        <location evidence="1">Endoplasmic reticulum membrane</location>
        <topology evidence="1">Multi-pass membrane protein</topology>
    </subcellularLocation>
</comment>
<evidence type="ECO:0000256" key="8">
    <source>
        <dbReference type="ARBA" id="ARBA00022837"/>
    </source>
</evidence>
<dbReference type="AlphaFoldDB" id="A0AAD3D206"/>
<keyword evidence="12" id="KW-0472">Membrane</keyword>
<keyword evidence="6" id="KW-0812">Transmembrane</keyword>
<evidence type="ECO:0000256" key="1">
    <source>
        <dbReference type="ARBA" id="ARBA00004477"/>
    </source>
</evidence>
<keyword evidence="11" id="KW-0406">Ion transport</keyword>
<evidence type="ECO:0000256" key="13">
    <source>
        <dbReference type="ARBA" id="ARBA00023303"/>
    </source>
</evidence>
<protein>
    <submittedName>
        <fullName evidence="14">Uncharacterized protein</fullName>
    </submittedName>
</protein>
<keyword evidence="3" id="KW-0813">Transport</keyword>
<evidence type="ECO:0000256" key="3">
    <source>
        <dbReference type="ARBA" id="ARBA00022448"/>
    </source>
</evidence>
<comment type="caution">
    <text evidence="14">The sequence shown here is derived from an EMBL/GenBank/DDBJ whole genome shotgun (WGS) entry which is preliminary data.</text>
</comment>
<dbReference type="PANTHER" id="PTHR20917">
    <property type="entry name" value="PNAS-RELATED"/>
    <property type="match status" value="1"/>
</dbReference>
<evidence type="ECO:0000256" key="4">
    <source>
        <dbReference type="ARBA" id="ARBA00022568"/>
    </source>
</evidence>